<comment type="caution">
    <text evidence="2">The sequence shown here is derived from an EMBL/GenBank/DDBJ whole genome shotgun (WGS) entry which is preliminary data.</text>
</comment>
<evidence type="ECO:0000313" key="3">
    <source>
        <dbReference type="Proteomes" id="UP000597989"/>
    </source>
</evidence>
<dbReference type="InterPro" id="IPR038332">
    <property type="entry name" value="PPE_sf"/>
</dbReference>
<dbReference type="SUPFAM" id="SSF140459">
    <property type="entry name" value="PE/PPE dimer-like"/>
    <property type="match status" value="1"/>
</dbReference>
<evidence type="ECO:0000256" key="1">
    <source>
        <dbReference type="SAM" id="MobiDB-lite"/>
    </source>
</evidence>
<dbReference type="EMBL" id="BMMT01000009">
    <property type="protein sequence ID" value="GGI89241.1"/>
    <property type="molecule type" value="Genomic_DNA"/>
</dbReference>
<feature type="compositionally biased region" description="Basic and acidic residues" evidence="1">
    <location>
        <begin position="361"/>
        <end position="373"/>
    </location>
</feature>
<name>A0A917NDB0_9PSEU</name>
<feature type="region of interest" description="Disordered" evidence="1">
    <location>
        <begin position="284"/>
        <end position="403"/>
    </location>
</feature>
<organism evidence="2 3">
    <name type="scientific">Saccharopolyspora thermophila</name>
    <dbReference type="NCBI Taxonomy" id="89367"/>
    <lineage>
        <taxon>Bacteria</taxon>
        <taxon>Bacillati</taxon>
        <taxon>Actinomycetota</taxon>
        <taxon>Actinomycetes</taxon>
        <taxon>Pseudonocardiales</taxon>
        <taxon>Pseudonocardiaceae</taxon>
        <taxon>Saccharopolyspora</taxon>
    </lineage>
</organism>
<dbReference type="Gene3D" id="1.20.1260.20">
    <property type="entry name" value="PPE superfamily"/>
    <property type="match status" value="1"/>
</dbReference>
<reference evidence="2 3" key="1">
    <citation type="journal article" date="2014" name="Int. J. Syst. Evol. Microbiol.">
        <title>Complete genome sequence of Corynebacterium casei LMG S-19264T (=DSM 44701T), isolated from a smear-ripened cheese.</title>
        <authorList>
            <consortium name="US DOE Joint Genome Institute (JGI-PGF)"/>
            <person name="Walter F."/>
            <person name="Albersmeier A."/>
            <person name="Kalinowski J."/>
            <person name="Ruckert C."/>
        </authorList>
    </citation>
    <scope>NUCLEOTIDE SEQUENCE [LARGE SCALE GENOMIC DNA]</scope>
    <source>
        <strain evidence="2 3">CGMCC 4.7206</strain>
    </source>
</reference>
<sequence>MGVWPFSQPKGVDGQSQAAFDHARVYQEIHGGAGAGSLSEAAWKLAGPFRESLLRVEELVHSALRRCRGSWTGDAAEAMESETVPFRRGIQVCEDLSSTLSNGVKAQGEHFDHTRHAMPPPYPVPPLDLDFADVVPTNLAAKLAGQEIHEARHNVAEQKARDEYLAYRAASKYTLQSLQSFPAVPSSSAVVGVSDARRPGNVVNPRTDRHANVAWNRFDRTAPEPAAPVHRDGGTNAGRADVPAQTGTAWAGPLAGLDGAKAVPGAGAGGAVVGGAVTGGAAGGAVPIPRSGSGSVDRCGGWNDSRGRVGGGLRTGRGSGAGGAVGSGGGAMRGGPEPAGVVGDGRRDPRGSEKHRRKYVKNTDEHFEFHAEVDPNTGELVAPPVIGDDDQVGFPDGADDGRD</sequence>
<protein>
    <recommendedName>
        <fullName evidence="4">PPE family protein</fullName>
    </recommendedName>
</protein>
<proteinExistence type="predicted"/>
<dbReference type="AlphaFoldDB" id="A0A917NDB0"/>
<evidence type="ECO:0000313" key="2">
    <source>
        <dbReference type="EMBL" id="GGI89241.1"/>
    </source>
</evidence>
<evidence type="ECO:0008006" key="4">
    <source>
        <dbReference type="Google" id="ProtNLM"/>
    </source>
</evidence>
<feature type="compositionally biased region" description="Gly residues" evidence="1">
    <location>
        <begin position="308"/>
        <end position="333"/>
    </location>
</feature>
<dbReference type="Proteomes" id="UP000597989">
    <property type="component" value="Unassembled WGS sequence"/>
</dbReference>
<gene>
    <name evidence="2" type="ORF">GCM10011581_27910</name>
</gene>
<accession>A0A917NDB0</accession>
<dbReference type="RefSeq" id="WP_188987795.1">
    <property type="nucleotide sequence ID" value="NZ_BAAAHC010000013.1"/>
</dbReference>